<dbReference type="Proteomes" id="UP000295765">
    <property type="component" value="Unassembled WGS sequence"/>
</dbReference>
<proteinExistence type="predicted"/>
<feature type="transmembrane region" description="Helical" evidence="2">
    <location>
        <begin position="386"/>
        <end position="405"/>
    </location>
</feature>
<dbReference type="PANTHER" id="PTHR14136">
    <property type="entry name" value="BTB_POZ DOMAIN-CONTAINING PROTEIN KCTD9"/>
    <property type="match status" value="1"/>
</dbReference>
<name>A0A4R2LLL7_9GAMM</name>
<sequence>MQQEIDRILDQHAQWLASCRAEGRQAILSNYDLRFANLAGRDLREAVLIGTNLERSNLQSTRLAGADMTRCNLAYAELQSADLEGANLAGATIEGADLTGARLDHCILEGVNFESSILRTASLTSVNARKARFSRANMASAVLDAGWFDGAIFHSTDLTQASLQNVQMKGAALRRAILSGCELDGANFRDADLTDAILVGAITEGATFEGARGSKNTLEIDDETESQRHTGKSLQAAPTAISVMRNDRLHALLRMADQLKSVLRKSSADSNLVVAGNQEAQSSAVEYGRLVEQLREVEAQIKITQSEVRREQERVEKIQQEIKVRVDNAADALRNALSATNRIIRVQRWWSLLYRVAALLSVICGLSIAGLFAWKISVAPTEWESHAAWLALIVVLILITALSIWGDARATIALRTAIARKERADDMIALLNASQFVSLDIDSSRENVERTFAEIRRVVLASVSGPSLQTSGGEGA</sequence>
<evidence type="ECO:0000256" key="2">
    <source>
        <dbReference type="SAM" id="Phobius"/>
    </source>
</evidence>
<keyword evidence="2" id="KW-1133">Transmembrane helix</keyword>
<feature type="coiled-coil region" evidence="1">
    <location>
        <begin position="287"/>
        <end position="321"/>
    </location>
</feature>
<evidence type="ECO:0000313" key="4">
    <source>
        <dbReference type="Proteomes" id="UP000295765"/>
    </source>
</evidence>
<gene>
    <name evidence="3" type="ORF">EV699_11593</name>
</gene>
<protein>
    <submittedName>
        <fullName evidence="3">Uncharacterized protein YjbI with pentapeptide repeats</fullName>
    </submittedName>
</protein>
<dbReference type="EMBL" id="SLWY01000015">
    <property type="protein sequence ID" value="TCO80315.1"/>
    <property type="molecule type" value="Genomic_DNA"/>
</dbReference>
<keyword evidence="1" id="KW-0175">Coiled coil</keyword>
<feature type="transmembrane region" description="Helical" evidence="2">
    <location>
        <begin position="352"/>
        <end position="374"/>
    </location>
</feature>
<reference evidence="3 4" key="1">
    <citation type="submission" date="2019-03" db="EMBL/GenBank/DDBJ databases">
        <title>Genomic Encyclopedia of Type Strains, Phase IV (KMG-IV): sequencing the most valuable type-strain genomes for metagenomic binning, comparative biology and taxonomic classification.</title>
        <authorList>
            <person name="Goeker M."/>
        </authorList>
    </citation>
    <scope>NUCLEOTIDE SEQUENCE [LARGE SCALE GENOMIC DNA]</scope>
    <source>
        <strain evidence="3 4">DSM 25287</strain>
    </source>
</reference>
<evidence type="ECO:0000313" key="3">
    <source>
        <dbReference type="EMBL" id="TCO80315.1"/>
    </source>
</evidence>
<accession>A0A4R2LLL7</accession>
<keyword evidence="4" id="KW-1185">Reference proteome</keyword>
<evidence type="ECO:0000256" key="1">
    <source>
        <dbReference type="SAM" id="Coils"/>
    </source>
</evidence>
<comment type="caution">
    <text evidence="3">The sequence shown here is derived from an EMBL/GenBank/DDBJ whole genome shotgun (WGS) entry which is preliminary data.</text>
</comment>
<dbReference type="Pfam" id="PF00805">
    <property type="entry name" value="Pentapeptide"/>
    <property type="match status" value="4"/>
</dbReference>
<keyword evidence="2" id="KW-0472">Membrane</keyword>
<keyword evidence="2" id="KW-0812">Transmembrane</keyword>
<dbReference type="AlphaFoldDB" id="A0A4R2LLL7"/>
<dbReference type="SUPFAM" id="SSF141571">
    <property type="entry name" value="Pentapeptide repeat-like"/>
    <property type="match status" value="1"/>
</dbReference>
<dbReference type="InterPro" id="IPR001646">
    <property type="entry name" value="5peptide_repeat"/>
</dbReference>
<dbReference type="InterPro" id="IPR051082">
    <property type="entry name" value="Pentapeptide-BTB/POZ_domain"/>
</dbReference>
<organism evidence="3 4">
    <name type="scientific">Plasticicumulans lactativorans</name>
    <dbReference type="NCBI Taxonomy" id="1133106"/>
    <lineage>
        <taxon>Bacteria</taxon>
        <taxon>Pseudomonadati</taxon>
        <taxon>Pseudomonadota</taxon>
        <taxon>Gammaproteobacteria</taxon>
        <taxon>Candidatus Competibacteraceae</taxon>
        <taxon>Plasticicumulans</taxon>
    </lineage>
</organism>
<dbReference type="PANTHER" id="PTHR14136:SF17">
    <property type="entry name" value="BTB_POZ DOMAIN-CONTAINING PROTEIN KCTD9"/>
    <property type="match status" value="1"/>
</dbReference>
<dbReference type="Gene3D" id="2.160.20.80">
    <property type="entry name" value="E3 ubiquitin-protein ligase SopA"/>
    <property type="match status" value="1"/>
</dbReference>